<evidence type="ECO:0000313" key="2">
    <source>
        <dbReference type="EMBL" id="MBL3579855.1"/>
    </source>
</evidence>
<protein>
    <submittedName>
        <fullName evidence="2">Uncharacterized protein</fullName>
    </submittedName>
</protein>
<evidence type="ECO:0000313" key="3">
    <source>
        <dbReference type="Proteomes" id="UP000635853"/>
    </source>
</evidence>
<proteinExistence type="predicted"/>
<feature type="region of interest" description="Disordered" evidence="1">
    <location>
        <begin position="167"/>
        <end position="201"/>
    </location>
</feature>
<organism evidence="2 3">
    <name type="scientific">Rhodovulum visakhapatnamense</name>
    <dbReference type="NCBI Taxonomy" id="364297"/>
    <lineage>
        <taxon>Bacteria</taxon>
        <taxon>Pseudomonadati</taxon>
        <taxon>Pseudomonadota</taxon>
        <taxon>Alphaproteobacteria</taxon>
        <taxon>Rhodobacterales</taxon>
        <taxon>Paracoccaceae</taxon>
        <taxon>Rhodovulum</taxon>
    </lineage>
</organism>
<gene>
    <name evidence="2" type="ORF">JMJ92_17110</name>
</gene>
<accession>A0ABS1RKU8</accession>
<keyword evidence="3" id="KW-1185">Reference proteome</keyword>
<name>A0ABS1RKU8_9RHOB</name>
<comment type="caution">
    <text evidence="2">The sequence shown here is derived from an EMBL/GenBank/DDBJ whole genome shotgun (WGS) entry which is preliminary data.</text>
</comment>
<feature type="compositionally biased region" description="Basic residues" evidence="1">
    <location>
        <begin position="181"/>
        <end position="193"/>
    </location>
</feature>
<dbReference type="RefSeq" id="WP_075785558.1">
    <property type="nucleotide sequence ID" value="NZ_JAESIL010000091.1"/>
</dbReference>
<dbReference type="EMBL" id="JAESIL010000091">
    <property type="protein sequence ID" value="MBL3579855.1"/>
    <property type="molecule type" value="Genomic_DNA"/>
</dbReference>
<sequence length="201" mass="20858">MGLQAIRWPGAPPAATRAGLTEVLALARAADASFSMILPLAACAGDEAGLRAAVAGFMARLLNGAFGPLPREFTQELGNGYCARDSLADAPALSGRLANAAAEEISRPVFDAAVNPGLVDVSVAVQAGRTTAEDAAIRGRMSPLAVAQIDELAIHRFAPACAGPISAPTRWPGRWPPGPMRSRRQAGPRRRWSCRPGPSTA</sequence>
<reference evidence="3" key="1">
    <citation type="submission" date="2021-01" db="EMBL/GenBank/DDBJ databases">
        <title>Draft genomes of Rhodovulum sulfidophilum.</title>
        <authorList>
            <person name="Guzman M.S."/>
        </authorList>
    </citation>
    <scope>NUCLEOTIDE SEQUENCE [LARGE SCALE GENOMIC DNA]</scope>
    <source>
        <strain evidence="3">AB19</strain>
    </source>
</reference>
<evidence type="ECO:0000256" key="1">
    <source>
        <dbReference type="SAM" id="MobiDB-lite"/>
    </source>
</evidence>
<dbReference type="Proteomes" id="UP000635853">
    <property type="component" value="Unassembled WGS sequence"/>
</dbReference>